<accession>A0ABX7BH92</accession>
<dbReference type="InterPro" id="IPR036465">
    <property type="entry name" value="vWFA_dom_sf"/>
</dbReference>
<evidence type="ECO:0000259" key="2">
    <source>
        <dbReference type="Pfam" id="PF13400"/>
    </source>
</evidence>
<dbReference type="InterPro" id="IPR010916">
    <property type="entry name" value="TonB_box_CS"/>
</dbReference>
<dbReference type="Gene3D" id="3.40.50.410">
    <property type="entry name" value="von Willebrand factor, type A domain"/>
    <property type="match status" value="1"/>
</dbReference>
<dbReference type="PROSITE" id="PS00430">
    <property type="entry name" value="TONB_DEPENDENT_REC_1"/>
    <property type="match status" value="1"/>
</dbReference>
<geneLocation type="plasmid" evidence="3 4">
    <name>pTT6-2</name>
</geneLocation>
<evidence type="ECO:0000313" key="3">
    <source>
        <dbReference type="EMBL" id="QQP93444.1"/>
    </source>
</evidence>
<protein>
    <submittedName>
        <fullName evidence="3">Pilus assembly protein</fullName>
    </submittedName>
</protein>
<feature type="transmembrane region" description="Helical" evidence="1">
    <location>
        <begin position="30"/>
        <end position="49"/>
    </location>
</feature>
<gene>
    <name evidence="3" type="ORF">IGS68_33005</name>
</gene>
<reference evidence="3" key="1">
    <citation type="submission" date="2021-02" db="EMBL/GenBank/DDBJ databases">
        <title>Skermanella TT6 skin isolate.</title>
        <authorList>
            <person name="Lee K."/>
            <person name="Ganzorig M."/>
        </authorList>
    </citation>
    <scope>NUCLEOTIDE SEQUENCE</scope>
    <source>
        <strain evidence="3">TT6</strain>
    </source>
</reference>
<dbReference type="RefSeq" id="WP_201083024.1">
    <property type="nucleotide sequence ID" value="NZ_CP067422.1"/>
</dbReference>
<sequence length="480" mass="51543">MAALLRTLSSRLGRFGRIGRRARRTRRGNIAVMTALLAVPAIGAVGVAVDLGRAYMLHNRMTTAIDAAALAGGRVLTTANVAADVRMYYYANIPPDFLGATVGAPTITVAADNETMVVRASATLPTTFIRVLGIDHVPVSVSNQVRRTVRGMELALVLDVTGSMWSSNKIGQLRDSAKDLVNILFGSNETSRTLWISLVPYTATVNLGADRQGWLGAASPRAADYQPSAWRGCVEARPSHDSDELPPSSAPFTAFLYRSTLGLYAGGGDNDWPPINDPLPYTDNNNRTGPNVGCGPPVLPLSNSKAEILGRIDGLRGVNRGGTMGNLGLQAGWFTLSPLWRGLWGGPTPAGLPLDYDTPDVDKAVVLLTDGSNEWYDHPKPPTGDYTAYGRLSEGRLGTTSASQATSRINSRMTDLCAAMKAKRITIYTITLMVTSETTKSLYRSCASQPTYYFNSPTSAELRGIFQQIGSQLSNLRLDK</sequence>
<feature type="domain" description="Putative Flp pilus-assembly TadG-like N-terminal" evidence="2">
    <location>
        <begin position="28"/>
        <end position="74"/>
    </location>
</feature>
<dbReference type="SUPFAM" id="SSF53300">
    <property type="entry name" value="vWA-like"/>
    <property type="match status" value="1"/>
</dbReference>
<dbReference type="Proteomes" id="UP000595197">
    <property type="component" value="Plasmid pTT6-2"/>
</dbReference>
<dbReference type="EMBL" id="CP067422">
    <property type="protein sequence ID" value="QQP93444.1"/>
    <property type="molecule type" value="Genomic_DNA"/>
</dbReference>
<dbReference type="Pfam" id="PF13400">
    <property type="entry name" value="Tad"/>
    <property type="match status" value="1"/>
</dbReference>
<keyword evidence="1" id="KW-0472">Membrane</keyword>
<dbReference type="InterPro" id="IPR028087">
    <property type="entry name" value="Tad_N"/>
</dbReference>
<proteinExistence type="predicted"/>
<keyword evidence="4" id="KW-1185">Reference proteome</keyword>
<keyword evidence="1" id="KW-0812">Transmembrane</keyword>
<keyword evidence="3" id="KW-0614">Plasmid</keyword>
<evidence type="ECO:0000313" key="4">
    <source>
        <dbReference type="Proteomes" id="UP000595197"/>
    </source>
</evidence>
<evidence type="ECO:0000256" key="1">
    <source>
        <dbReference type="SAM" id="Phobius"/>
    </source>
</evidence>
<keyword evidence="1" id="KW-1133">Transmembrane helix</keyword>
<organism evidence="3 4">
    <name type="scientific">Skermanella cutis</name>
    <dbReference type="NCBI Taxonomy" id="2775420"/>
    <lineage>
        <taxon>Bacteria</taxon>
        <taxon>Pseudomonadati</taxon>
        <taxon>Pseudomonadota</taxon>
        <taxon>Alphaproteobacteria</taxon>
        <taxon>Rhodospirillales</taxon>
        <taxon>Azospirillaceae</taxon>
        <taxon>Skermanella</taxon>
    </lineage>
</organism>
<name>A0ABX7BH92_9PROT</name>